<evidence type="ECO:0000256" key="3">
    <source>
        <dbReference type="ARBA" id="ARBA00022801"/>
    </source>
</evidence>
<name>A0A7W9BJ09_9RHOB</name>
<evidence type="ECO:0000256" key="4">
    <source>
        <dbReference type="ARBA" id="ARBA00023134"/>
    </source>
</evidence>
<dbReference type="PANTHER" id="PTHR10465:SF0">
    <property type="entry name" value="SARCALUMENIN"/>
    <property type="match status" value="1"/>
</dbReference>
<protein>
    <recommendedName>
        <fullName evidence="6">Dynamin N-terminal domain-containing protein</fullName>
    </recommendedName>
</protein>
<dbReference type="AlphaFoldDB" id="A0A7W9BJ09"/>
<dbReference type="InterPro" id="IPR027417">
    <property type="entry name" value="P-loop_NTPase"/>
</dbReference>
<dbReference type="EMBL" id="JACIJM010000002">
    <property type="protein sequence ID" value="MBB5721216.1"/>
    <property type="molecule type" value="Genomic_DNA"/>
</dbReference>
<evidence type="ECO:0000259" key="6">
    <source>
        <dbReference type="Pfam" id="PF00350"/>
    </source>
</evidence>
<dbReference type="Pfam" id="PF00350">
    <property type="entry name" value="Dynamin_N"/>
    <property type="match status" value="1"/>
</dbReference>
<dbReference type="SUPFAM" id="SSF52540">
    <property type="entry name" value="P-loop containing nucleoside triphosphate hydrolases"/>
    <property type="match status" value="1"/>
</dbReference>
<keyword evidence="8" id="KW-1185">Reference proteome</keyword>
<keyword evidence="2" id="KW-0547">Nucleotide-binding</keyword>
<evidence type="ECO:0000256" key="5">
    <source>
        <dbReference type="ARBA" id="ARBA00023136"/>
    </source>
</evidence>
<keyword evidence="5" id="KW-0472">Membrane</keyword>
<dbReference type="RefSeq" id="WP_183525968.1">
    <property type="nucleotide sequence ID" value="NZ_JACIJM010000002.1"/>
</dbReference>
<evidence type="ECO:0000256" key="2">
    <source>
        <dbReference type="ARBA" id="ARBA00022741"/>
    </source>
</evidence>
<keyword evidence="4" id="KW-0342">GTP-binding</keyword>
<accession>A0A7W9BJ09</accession>
<organism evidence="7 8">
    <name type="scientific">Yoonia ponticola</name>
    <dbReference type="NCBI Taxonomy" id="1524255"/>
    <lineage>
        <taxon>Bacteria</taxon>
        <taxon>Pseudomonadati</taxon>
        <taxon>Pseudomonadota</taxon>
        <taxon>Alphaproteobacteria</taxon>
        <taxon>Rhodobacterales</taxon>
        <taxon>Paracoccaceae</taxon>
        <taxon>Yoonia</taxon>
    </lineage>
</organism>
<proteinExistence type="predicted"/>
<evidence type="ECO:0000313" key="7">
    <source>
        <dbReference type="EMBL" id="MBB5721216.1"/>
    </source>
</evidence>
<keyword evidence="3" id="KW-0378">Hydrolase</keyword>
<evidence type="ECO:0000256" key="1">
    <source>
        <dbReference type="ARBA" id="ARBA00004370"/>
    </source>
</evidence>
<comment type="subcellular location">
    <subcellularLocation>
        <location evidence="1">Membrane</location>
    </subcellularLocation>
</comment>
<reference evidence="7 8" key="1">
    <citation type="submission" date="2020-08" db="EMBL/GenBank/DDBJ databases">
        <title>Genomic Encyclopedia of Type Strains, Phase IV (KMG-IV): sequencing the most valuable type-strain genomes for metagenomic binning, comparative biology and taxonomic classification.</title>
        <authorList>
            <person name="Goeker M."/>
        </authorList>
    </citation>
    <scope>NUCLEOTIDE SEQUENCE [LARGE SCALE GENOMIC DNA]</scope>
    <source>
        <strain evidence="7 8">DSM 101064</strain>
    </source>
</reference>
<dbReference type="GO" id="GO:0005525">
    <property type="term" value="F:GTP binding"/>
    <property type="evidence" value="ECO:0007669"/>
    <property type="project" value="UniProtKB-KW"/>
</dbReference>
<dbReference type="Gene3D" id="3.40.50.300">
    <property type="entry name" value="P-loop containing nucleotide triphosphate hydrolases"/>
    <property type="match status" value="2"/>
</dbReference>
<feature type="domain" description="Dynamin N-terminal" evidence="6">
    <location>
        <begin position="70"/>
        <end position="298"/>
    </location>
</feature>
<gene>
    <name evidence="7" type="ORF">FHS72_000823</name>
</gene>
<dbReference type="Proteomes" id="UP000535415">
    <property type="component" value="Unassembled WGS sequence"/>
</dbReference>
<dbReference type="InterPro" id="IPR027094">
    <property type="entry name" value="Mitofusin_fam"/>
</dbReference>
<dbReference type="GO" id="GO:0016020">
    <property type="term" value="C:membrane"/>
    <property type="evidence" value="ECO:0007669"/>
    <property type="project" value="UniProtKB-SubCell"/>
</dbReference>
<dbReference type="PANTHER" id="PTHR10465">
    <property type="entry name" value="TRANSMEMBRANE GTPASE FZO1"/>
    <property type="match status" value="1"/>
</dbReference>
<dbReference type="GO" id="GO:0003924">
    <property type="term" value="F:GTPase activity"/>
    <property type="evidence" value="ECO:0007669"/>
    <property type="project" value="InterPro"/>
</dbReference>
<sequence length="700" mass="77887">MEELTNKPGEVTQASQPGFMRIGLNKLEAYHEELGDLEDTLFDIEKVGGPEAAKKAQKLVKQLRAFEPNITMIGQIKAGKTSLVNAMAGRPNLLPADVNPWTSVITSLHLNTPMAAGAPRASFQFFDQNEWDHLVENGGRIGELSSRAGADEEMSKVREQIGQMYEKTRDRLGRKFEMLLGQRHNYAELDDDLMQRYVCMGDDFDEISQAEQQGRFADITKSADLYMDASFLPMPLCIRDTPGVNDTFMMREQITIKALRDSRICVVVLSAHQALSSMDMGLIRLISNVKSREVVIFVNRVDELSDPANQIDEIRASIIQTLADNNGPKNCEVLFGSAYWANMALGGDLSEIVDDSASALFSYAESVIGDDATDMDPFEMVWQLSGLPHLYNAISERIAEGSGAERLQSIRKSAQNHVGGLRASSSLVSMRLEGGKVKTMDETTLTAHLDAIDAKHIQKLNDGLNEVFTKFSRRIDQSNKRFLDRAVETLIQHLETNGENEIWQYSPDGLRILLRTGYQVMKKDFTAMCNATFGDAATDLTDLYGHAFSVDVDNFTVAPPDAPTVPAPVSLGQTIALDLQTSWWKGWWQRRKGYRAFASNFYELIEAETAPIVDDLKHRQLDDIRQTALGEMADFLAEQRGILTDIAEKSQIGLDDLEGLFGITAQQEREELFDIIFEDLAIGDESYDFETTKISGGAAA</sequence>
<evidence type="ECO:0000313" key="8">
    <source>
        <dbReference type="Proteomes" id="UP000535415"/>
    </source>
</evidence>
<comment type="caution">
    <text evidence="7">The sequence shown here is derived from an EMBL/GenBank/DDBJ whole genome shotgun (WGS) entry which is preliminary data.</text>
</comment>
<dbReference type="InterPro" id="IPR045063">
    <property type="entry name" value="Dynamin_N"/>
</dbReference>